<evidence type="ECO:0000256" key="2">
    <source>
        <dbReference type="ARBA" id="ARBA00022679"/>
    </source>
</evidence>
<feature type="domain" description="Carbohydrate kinase FGGY C-terminal" evidence="9">
    <location>
        <begin position="257"/>
        <end position="436"/>
    </location>
</feature>
<accession>A0A1H5KRV0</accession>
<dbReference type="RefSeq" id="WP_089773368.1">
    <property type="nucleotide sequence ID" value="NZ_FNTX01000002.1"/>
</dbReference>
<evidence type="ECO:0000256" key="6">
    <source>
        <dbReference type="ARBA" id="ARBA00043149"/>
    </source>
</evidence>
<dbReference type="GO" id="GO:0005829">
    <property type="term" value="C:cytosol"/>
    <property type="evidence" value="ECO:0007669"/>
    <property type="project" value="TreeGrafter"/>
</dbReference>
<name>A0A1H5KRV0_9MICO</name>
<comment type="similarity">
    <text evidence="1 7">Belongs to the FGGY kinase family.</text>
</comment>
<dbReference type="PANTHER" id="PTHR10196:SF69">
    <property type="entry name" value="GLYCEROL KINASE"/>
    <property type="match status" value="1"/>
</dbReference>
<dbReference type="PIRSF" id="PIRSF000538">
    <property type="entry name" value="GlpK"/>
    <property type="match status" value="1"/>
</dbReference>
<evidence type="ECO:0000256" key="5">
    <source>
        <dbReference type="ARBA" id="ARBA00022840"/>
    </source>
</evidence>
<gene>
    <name evidence="10" type="ORF">SAMN04488554_2407</name>
</gene>
<dbReference type="PROSITE" id="PS00445">
    <property type="entry name" value="FGGY_KINASES_2"/>
    <property type="match status" value="1"/>
</dbReference>
<evidence type="ECO:0000256" key="3">
    <source>
        <dbReference type="ARBA" id="ARBA00022741"/>
    </source>
</evidence>
<dbReference type="PANTHER" id="PTHR10196">
    <property type="entry name" value="SUGAR KINASE"/>
    <property type="match status" value="1"/>
</dbReference>
<keyword evidence="5" id="KW-0067">ATP-binding</keyword>
<keyword evidence="2 7" id="KW-0808">Transferase</keyword>
<dbReference type="InterPro" id="IPR018483">
    <property type="entry name" value="Carb_kinase_FGGY_CS"/>
</dbReference>
<reference evidence="11" key="1">
    <citation type="submission" date="2016-10" db="EMBL/GenBank/DDBJ databases">
        <authorList>
            <person name="Varghese N."/>
            <person name="Submissions S."/>
        </authorList>
    </citation>
    <scope>NUCLEOTIDE SEQUENCE [LARGE SCALE GENOMIC DNA]</scope>
    <source>
        <strain evidence="11">DSM 21368</strain>
    </source>
</reference>
<dbReference type="Pfam" id="PF00370">
    <property type="entry name" value="FGGY_N"/>
    <property type="match status" value="1"/>
</dbReference>
<dbReference type="STRING" id="648782.SAMN04488554_2407"/>
<evidence type="ECO:0000259" key="8">
    <source>
        <dbReference type="Pfam" id="PF00370"/>
    </source>
</evidence>
<dbReference type="InterPro" id="IPR043129">
    <property type="entry name" value="ATPase_NBD"/>
</dbReference>
<dbReference type="GO" id="GO:0019563">
    <property type="term" value="P:glycerol catabolic process"/>
    <property type="evidence" value="ECO:0007669"/>
    <property type="project" value="TreeGrafter"/>
</dbReference>
<keyword evidence="11" id="KW-1185">Reference proteome</keyword>
<dbReference type="GO" id="GO:0004370">
    <property type="term" value="F:glycerol kinase activity"/>
    <property type="evidence" value="ECO:0007669"/>
    <property type="project" value="TreeGrafter"/>
</dbReference>
<dbReference type="Proteomes" id="UP000199220">
    <property type="component" value="Unassembled WGS sequence"/>
</dbReference>
<dbReference type="Gene3D" id="3.30.420.40">
    <property type="match status" value="2"/>
</dbReference>
<proteinExistence type="inferred from homology"/>
<dbReference type="EMBL" id="FNTX01000002">
    <property type="protein sequence ID" value="SEE67354.1"/>
    <property type="molecule type" value="Genomic_DNA"/>
</dbReference>
<evidence type="ECO:0000313" key="10">
    <source>
        <dbReference type="EMBL" id="SEE67354.1"/>
    </source>
</evidence>
<evidence type="ECO:0000256" key="4">
    <source>
        <dbReference type="ARBA" id="ARBA00022777"/>
    </source>
</evidence>
<dbReference type="OrthoDB" id="9805576at2"/>
<dbReference type="InterPro" id="IPR000577">
    <property type="entry name" value="Carb_kinase_FGGY"/>
</dbReference>
<evidence type="ECO:0000313" key="11">
    <source>
        <dbReference type="Proteomes" id="UP000199220"/>
    </source>
</evidence>
<evidence type="ECO:0000256" key="1">
    <source>
        <dbReference type="ARBA" id="ARBA00009156"/>
    </source>
</evidence>
<dbReference type="AlphaFoldDB" id="A0A1H5KRV0"/>
<evidence type="ECO:0000256" key="7">
    <source>
        <dbReference type="RuleBase" id="RU003733"/>
    </source>
</evidence>
<dbReference type="SUPFAM" id="SSF53067">
    <property type="entry name" value="Actin-like ATPase domain"/>
    <property type="match status" value="2"/>
</dbReference>
<dbReference type="InterPro" id="IPR018484">
    <property type="entry name" value="FGGY_N"/>
</dbReference>
<protein>
    <recommendedName>
        <fullName evidence="6">ATP:glycerol 3-phosphotransferase</fullName>
    </recommendedName>
</protein>
<dbReference type="InterPro" id="IPR018485">
    <property type="entry name" value="FGGY_C"/>
</dbReference>
<evidence type="ECO:0000259" key="9">
    <source>
        <dbReference type="Pfam" id="PF02782"/>
    </source>
</evidence>
<feature type="domain" description="Carbohydrate kinase FGGY N-terminal" evidence="8">
    <location>
        <begin position="6"/>
        <end position="223"/>
    </location>
</feature>
<organism evidence="10 11">
    <name type="scientific">Ruania alba</name>
    <dbReference type="NCBI Taxonomy" id="648782"/>
    <lineage>
        <taxon>Bacteria</taxon>
        <taxon>Bacillati</taxon>
        <taxon>Actinomycetota</taxon>
        <taxon>Actinomycetes</taxon>
        <taxon>Micrococcales</taxon>
        <taxon>Ruaniaceae</taxon>
        <taxon>Ruania</taxon>
    </lineage>
</organism>
<keyword evidence="4 7" id="KW-0418">Kinase</keyword>
<dbReference type="Pfam" id="PF02782">
    <property type="entry name" value="FGGY_C"/>
    <property type="match status" value="1"/>
</dbReference>
<dbReference type="GO" id="GO:0005524">
    <property type="term" value="F:ATP binding"/>
    <property type="evidence" value="ECO:0007669"/>
    <property type="project" value="UniProtKB-KW"/>
</dbReference>
<sequence>MPEPLVVSVDQGTSATKALVVDPRGLVVGRASVPVSLAHPHPGWVEQDAGELLASVHTAVRDALTDAAVDTSGAVASVGLSTQRESALVWDRRTGEPLGPVLGWQDRRTSDAANAVDAADAARVQEITGLPVDPMFSALKFAWLLDRVDPDRSRARAGEICLGTVDSWIVTRISGEHRIEAGNASRTQLLDLATADWAPELLDRFAIPADALPRVVASDEPAASADWGGITAPLTAVLGDSHASLYGHGARRPGEVKVTYGTGSSVMALAEEAPPSEGLVRTLAWQRGPTAQLALEGNILASGATLVWAAELLGVSVPDLATLAADASDGGVDLVPAFSGLGAPWWDTAAQAALTGMTLGTGRAEVARAAVDAVVLQIEDVLAAVAGAGTPVTTVLADGGGSGNDWLMQHQADLSGRQVHRARVSDLSALGAAHLAGDVAGLWADAPPAPAGQGGPDIFTPRLDPTRADARRQRWAAAVGRARGLTQ</sequence>
<keyword evidence="3" id="KW-0547">Nucleotide-binding</keyword>